<dbReference type="Proteomes" id="UP001172457">
    <property type="component" value="Chromosome 5"/>
</dbReference>
<protein>
    <recommendedName>
        <fullName evidence="4">CCT domain-containing protein</fullName>
    </recommendedName>
</protein>
<comment type="caution">
    <text evidence="2">The sequence shown here is derived from an EMBL/GenBank/DDBJ whole genome shotgun (WGS) entry which is preliminary data.</text>
</comment>
<dbReference type="InterPro" id="IPR052453">
    <property type="entry name" value="CONSTANS-like_ZF"/>
</dbReference>
<feature type="region of interest" description="Disordered" evidence="1">
    <location>
        <begin position="24"/>
        <end position="58"/>
    </location>
</feature>
<evidence type="ECO:0000256" key="1">
    <source>
        <dbReference type="SAM" id="MobiDB-lite"/>
    </source>
</evidence>
<evidence type="ECO:0000313" key="2">
    <source>
        <dbReference type="EMBL" id="KAJ9548508.1"/>
    </source>
</evidence>
<reference evidence="2" key="1">
    <citation type="submission" date="2023-03" db="EMBL/GenBank/DDBJ databases">
        <title>Chromosome-scale reference genome and RAD-based genetic map of yellow starthistle (Centaurea solstitialis) reveal putative structural variation and QTLs associated with invader traits.</title>
        <authorList>
            <person name="Reatini B."/>
            <person name="Cang F.A."/>
            <person name="Jiang Q."/>
            <person name="Mckibben M.T.W."/>
            <person name="Barker M.S."/>
            <person name="Rieseberg L.H."/>
            <person name="Dlugosch K.M."/>
        </authorList>
    </citation>
    <scope>NUCLEOTIDE SEQUENCE</scope>
    <source>
        <strain evidence="2">CAN-66</strain>
        <tissue evidence="2">Leaf</tissue>
    </source>
</reference>
<dbReference type="AlphaFoldDB" id="A0AA38T169"/>
<keyword evidence="3" id="KW-1185">Reference proteome</keyword>
<dbReference type="PANTHER" id="PTHR31874">
    <property type="entry name" value="CCT MOTIF FAMILY PROTEIN, EXPRESSED"/>
    <property type="match status" value="1"/>
</dbReference>
<organism evidence="2 3">
    <name type="scientific">Centaurea solstitialis</name>
    <name type="common">yellow star-thistle</name>
    <dbReference type="NCBI Taxonomy" id="347529"/>
    <lineage>
        <taxon>Eukaryota</taxon>
        <taxon>Viridiplantae</taxon>
        <taxon>Streptophyta</taxon>
        <taxon>Embryophyta</taxon>
        <taxon>Tracheophyta</taxon>
        <taxon>Spermatophyta</taxon>
        <taxon>Magnoliopsida</taxon>
        <taxon>eudicotyledons</taxon>
        <taxon>Gunneridae</taxon>
        <taxon>Pentapetalae</taxon>
        <taxon>asterids</taxon>
        <taxon>campanulids</taxon>
        <taxon>Asterales</taxon>
        <taxon>Asteraceae</taxon>
        <taxon>Carduoideae</taxon>
        <taxon>Cardueae</taxon>
        <taxon>Centaureinae</taxon>
        <taxon>Centaurea</taxon>
    </lineage>
</organism>
<proteinExistence type="predicted"/>
<sequence length="386" mass="42569">MSSCLSSRACGFDLEHMIKWPCSTSGRTSSNSSSPSSTLSESSDSPTRKPRTPRKRPNQTYNEAAALLSMACPNVFTTVHLTNRTTFLPKHHHHGFFNKPPELILPFPVIESSGFLLLRRQRTANKPRPIIVEPNVADSCRISEEFESNSVYDFDTESMLDEEMEQGIDSIMGDSNSIPEFDESNDVIASRFDACYGYPIGLGLVPNSELDSGFLLRNGERALRKGDDQNLSSSPAVQMVSVSPPPAPPKPEKTPVGKKKKKNKKKKVEELMKPESESEFRQGNCNSGDGLMLKLDYEAIMDAWSEKGSPVPEDTPPAADIHAIAAQIDLFSENGGVPESGATRSTDSNHFKKIRYQVKNASSDGRSRYKGRFVTKSNSIALDEET</sequence>
<evidence type="ECO:0008006" key="4">
    <source>
        <dbReference type="Google" id="ProtNLM"/>
    </source>
</evidence>
<accession>A0AA38T169</accession>
<dbReference type="GO" id="GO:0006355">
    <property type="term" value="P:regulation of DNA-templated transcription"/>
    <property type="evidence" value="ECO:0007669"/>
    <property type="project" value="TreeGrafter"/>
</dbReference>
<name>A0AA38T169_9ASTR</name>
<dbReference type="EMBL" id="JARYMX010000005">
    <property type="protein sequence ID" value="KAJ9548508.1"/>
    <property type="molecule type" value="Genomic_DNA"/>
</dbReference>
<feature type="compositionally biased region" description="Low complexity" evidence="1">
    <location>
        <begin position="24"/>
        <end position="45"/>
    </location>
</feature>
<gene>
    <name evidence="2" type="ORF">OSB04_021051</name>
</gene>
<feature type="compositionally biased region" description="Basic and acidic residues" evidence="1">
    <location>
        <begin position="267"/>
        <end position="280"/>
    </location>
</feature>
<evidence type="ECO:0000313" key="3">
    <source>
        <dbReference type="Proteomes" id="UP001172457"/>
    </source>
</evidence>
<feature type="region of interest" description="Disordered" evidence="1">
    <location>
        <begin position="225"/>
        <end position="285"/>
    </location>
</feature>
<feature type="compositionally biased region" description="Basic residues" evidence="1">
    <location>
        <begin position="48"/>
        <end position="57"/>
    </location>
</feature>
<feature type="compositionally biased region" description="Basic residues" evidence="1">
    <location>
        <begin position="256"/>
        <end position="266"/>
    </location>
</feature>
<feature type="compositionally biased region" description="Low complexity" evidence="1">
    <location>
        <begin position="232"/>
        <end position="242"/>
    </location>
</feature>
<dbReference type="GO" id="GO:0005634">
    <property type="term" value="C:nucleus"/>
    <property type="evidence" value="ECO:0007669"/>
    <property type="project" value="TreeGrafter"/>
</dbReference>
<dbReference type="PANTHER" id="PTHR31874:SF39">
    <property type="entry name" value="PROTEIN CHLOROPLAST IMPORT APPARATUS 2"/>
    <property type="match status" value="1"/>
</dbReference>